<dbReference type="AlphaFoldDB" id="A0A7S1TLS0"/>
<dbReference type="PANTHER" id="PTHR13832:SF840">
    <property type="entry name" value="PROTEIN PHOSPHATASE 2C 60-RELATED"/>
    <property type="match status" value="1"/>
</dbReference>
<gene>
    <name evidence="7" type="ORF">EAUS1353_LOCUS1700</name>
</gene>
<feature type="domain" description="PPM-type phosphatase" evidence="6">
    <location>
        <begin position="1"/>
        <end position="445"/>
    </location>
</feature>
<dbReference type="SMART" id="SM00332">
    <property type="entry name" value="PP2Cc"/>
    <property type="match status" value="1"/>
</dbReference>
<feature type="region of interest" description="Disordered" evidence="5">
    <location>
        <begin position="124"/>
        <end position="203"/>
    </location>
</feature>
<dbReference type="PROSITE" id="PS01032">
    <property type="entry name" value="PPM_1"/>
    <property type="match status" value="1"/>
</dbReference>
<dbReference type="EMBL" id="HBGI01002611">
    <property type="protein sequence ID" value="CAD9239962.1"/>
    <property type="molecule type" value="Transcribed_RNA"/>
</dbReference>
<comment type="similarity">
    <text evidence="4">Belongs to the PP2C family.</text>
</comment>
<sequence>MPDLDESNALFAVFDGHGGREVALFCKRYMARELKALKEYSSGQYEDALRLVFHRMDEMIGDENFHRELNALKNDAPDDMLSELPETTRASSAESNGSVADAAAAAASKPNTAEKTAAAIDSLSSSTAAVAPDDPDVILLGDGSEQSNAAMSSGGTGDKGASDVASSKSPSEDDSAAKRSSESGGVALSGSTPEQPVPDSGESTARLPLQAALVLLQKLAETSMAKAPPGTSPSDDELGNAIGGEINEMASSAEQDRQAHICRLSEHRIAAGCTSVVALVAGERLYVANAGDSKAVLCRGGQAVAMSFEHKPQSDIETARIERAGGFVNRVGRVNNNLNLSRSIGDLKYKMNTSLPPKDQMITAEPDLMIQDLTSEDEFLFMACDGVWDVMSNQEAIDFVRERLAQGNVSLSKVCEEVFDHCISEDPRRTSGLGGDNMTCVIVQFKPVSAAAEQS</sequence>
<evidence type="ECO:0000256" key="3">
    <source>
        <dbReference type="ARBA" id="ARBA00022912"/>
    </source>
</evidence>
<evidence type="ECO:0000259" key="6">
    <source>
        <dbReference type="PROSITE" id="PS51746"/>
    </source>
</evidence>
<dbReference type="CDD" id="cd00143">
    <property type="entry name" value="PP2Cc"/>
    <property type="match status" value="1"/>
</dbReference>
<dbReference type="PANTHER" id="PTHR13832">
    <property type="entry name" value="PROTEIN PHOSPHATASE 2C"/>
    <property type="match status" value="1"/>
</dbReference>
<dbReference type="PROSITE" id="PS51746">
    <property type="entry name" value="PPM_2"/>
    <property type="match status" value="1"/>
</dbReference>
<keyword evidence="1" id="KW-0479">Metal-binding</keyword>
<accession>A0A7S1TLS0</accession>
<evidence type="ECO:0000313" key="7">
    <source>
        <dbReference type="EMBL" id="CAD9239962.1"/>
    </source>
</evidence>
<evidence type="ECO:0000256" key="5">
    <source>
        <dbReference type="SAM" id="MobiDB-lite"/>
    </source>
</evidence>
<evidence type="ECO:0000256" key="4">
    <source>
        <dbReference type="RuleBase" id="RU003465"/>
    </source>
</evidence>
<dbReference type="InterPro" id="IPR036457">
    <property type="entry name" value="PPM-type-like_dom_sf"/>
</dbReference>
<dbReference type="Gene3D" id="3.60.40.10">
    <property type="entry name" value="PPM-type phosphatase domain"/>
    <property type="match status" value="2"/>
</dbReference>
<dbReference type="GO" id="GO:0046872">
    <property type="term" value="F:metal ion binding"/>
    <property type="evidence" value="ECO:0007669"/>
    <property type="project" value="UniProtKB-KW"/>
</dbReference>
<keyword evidence="2 4" id="KW-0378">Hydrolase</keyword>
<dbReference type="SUPFAM" id="SSF81606">
    <property type="entry name" value="PP2C-like"/>
    <property type="match status" value="1"/>
</dbReference>
<feature type="region of interest" description="Disordered" evidence="5">
    <location>
        <begin position="77"/>
        <end position="112"/>
    </location>
</feature>
<protein>
    <recommendedName>
        <fullName evidence="6">PPM-type phosphatase domain-containing protein</fullName>
    </recommendedName>
</protein>
<name>A0A7S1TLS0_9RHOD</name>
<reference evidence="7" key="1">
    <citation type="submission" date="2021-01" db="EMBL/GenBank/DDBJ databases">
        <authorList>
            <person name="Corre E."/>
            <person name="Pelletier E."/>
            <person name="Niang G."/>
            <person name="Scheremetjew M."/>
            <person name="Finn R."/>
            <person name="Kale V."/>
            <person name="Holt S."/>
            <person name="Cochrane G."/>
            <person name="Meng A."/>
            <person name="Brown T."/>
            <person name="Cohen L."/>
        </authorList>
    </citation>
    <scope>NUCLEOTIDE SEQUENCE</scope>
    <source>
        <strain evidence="7">CCMP3124</strain>
    </source>
</reference>
<dbReference type="InterPro" id="IPR001932">
    <property type="entry name" value="PPM-type_phosphatase-like_dom"/>
</dbReference>
<evidence type="ECO:0000256" key="1">
    <source>
        <dbReference type="ARBA" id="ARBA00022723"/>
    </source>
</evidence>
<organism evidence="7">
    <name type="scientific">Erythrolobus australicus</name>
    <dbReference type="NCBI Taxonomy" id="1077150"/>
    <lineage>
        <taxon>Eukaryota</taxon>
        <taxon>Rhodophyta</taxon>
        <taxon>Bangiophyceae</taxon>
        <taxon>Porphyridiales</taxon>
        <taxon>Porphyridiaceae</taxon>
        <taxon>Erythrolobus</taxon>
    </lineage>
</organism>
<feature type="compositionally biased region" description="Polar residues" evidence="5">
    <location>
        <begin position="144"/>
        <end position="153"/>
    </location>
</feature>
<feature type="compositionally biased region" description="Polar residues" evidence="5">
    <location>
        <begin position="88"/>
        <end position="98"/>
    </location>
</feature>
<dbReference type="GO" id="GO:0004722">
    <property type="term" value="F:protein serine/threonine phosphatase activity"/>
    <property type="evidence" value="ECO:0007669"/>
    <property type="project" value="InterPro"/>
</dbReference>
<evidence type="ECO:0000256" key="2">
    <source>
        <dbReference type="ARBA" id="ARBA00022801"/>
    </source>
</evidence>
<keyword evidence="3 4" id="KW-0904">Protein phosphatase</keyword>
<proteinExistence type="inferred from homology"/>
<dbReference type="InterPro" id="IPR000222">
    <property type="entry name" value="PP2C_BS"/>
</dbReference>
<dbReference type="Pfam" id="PF00481">
    <property type="entry name" value="PP2C"/>
    <property type="match status" value="2"/>
</dbReference>
<dbReference type="InterPro" id="IPR015655">
    <property type="entry name" value="PP2C"/>
</dbReference>